<evidence type="ECO:0000259" key="5">
    <source>
        <dbReference type="PROSITE" id="PS50865"/>
    </source>
</evidence>
<keyword evidence="3" id="KW-0862">Zinc</keyword>
<evidence type="ECO:0000256" key="2">
    <source>
        <dbReference type="ARBA" id="ARBA00022771"/>
    </source>
</evidence>
<evidence type="ECO:0000256" key="3">
    <source>
        <dbReference type="ARBA" id="ARBA00022833"/>
    </source>
</evidence>
<sequence>MNQSKIRGIHQKPTRLVQPFLRIYKRVTKRGYQPEYGSAEWSVYKGGELWLEGLRVYHRNSHHKGKRIITTQRDKDVYSETLTYFFNALVINESGSYISAARDLIPELFKQKEFIIEVRNIVKIVTTPGSFLGVYSEKKFTVMLGLLRNQLQHEDPNHLDKTLGAFQHAIMSSFVWLKFVPDQAQTVLFTRCIIYIASMRKLLGLYLPSFIEGFAIQALNGIPVVSVTEDRSIPCLVSESILTSDARTRIYSKIITSSKWAFLLSLEMLSLYYFRFAQTLVQAPNTNAESVRNITQCAIDILECSKSHPTFPIDIPPDDHDSSGSDSPDRVKLHFPLPFYQLYYPKYLFILATVMLDLKDFKKAKLLFLQIGFEYREINRPMAARSLYKVATCIVFGSDSDEYPEKFDIGVFREAATKANEYNETLEEQGIWVQIAEIENVKKPVQDLLRDLPKEGLSKTAKLEMSPINNARIMTLDPEYLKGNAAGNSNKSNRSTANNSKSKEEEIVANKCDYCKQPSATMKCPCKIVRYCDKACQKNDWKSHKGVCSVRNNKTKGNCEG</sequence>
<dbReference type="Gene3D" id="6.10.140.2220">
    <property type="match status" value="1"/>
</dbReference>
<dbReference type="Proteomes" id="UP001153678">
    <property type="component" value="Unassembled WGS sequence"/>
</dbReference>
<feature type="domain" description="MYND-type" evidence="5">
    <location>
        <begin position="512"/>
        <end position="548"/>
    </location>
</feature>
<keyword evidence="2 4" id="KW-0863">Zinc-finger</keyword>
<evidence type="ECO:0000313" key="6">
    <source>
        <dbReference type="EMBL" id="CAI2163378.1"/>
    </source>
</evidence>
<organism evidence="6 7">
    <name type="scientific">Funneliformis geosporum</name>
    <dbReference type="NCBI Taxonomy" id="1117311"/>
    <lineage>
        <taxon>Eukaryota</taxon>
        <taxon>Fungi</taxon>
        <taxon>Fungi incertae sedis</taxon>
        <taxon>Mucoromycota</taxon>
        <taxon>Glomeromycotina</taxon>
        <taxon>Glomeromycetes</taxon>
        <taxon>Glomerales</taxon>
        <taxon>Glomeraceae</taxon>
        <taxon>Funneliformis</taxon>
    </lineage>
</organism>
<keyword evidence="7" id="KW-1185">Reference proteome</keyword>
<keyword evidence="1" id="KW-0479">Metal-binding</keyword>
<dbReference type="PROSITE" id="PS50865">
    <property type="entry name" value="ZF_MYND_2"/>
    <property type="match status" value="1"/>
</dbReference>
<dbReference type="AlphaFoldDB" id="A0A9W4WI25"/>
<dbReference type="SUPFAM" id="SSF144232">
    <property type="entry name" value="HIT/MYND zinc finger-like"/>
    <property type="match status" value="1"/>
</dbReference>
<name>A0A9W4WI25_9GLOM</name>
<evidence type="ECO:0000256" key="1">
    <source>
        <dbReference type="ARBA" id="ARBA00022723"/>
    </source>
</evidence>
<dbReference type="PROSITE" id="PS01360">
    <property type="entry name" value="ZF_MYND_1"/>
    <property type="match status" value="1"/>
</dbReference>
<dbReference type="EMBL" id="CAMKVN010000087">
    <property type="protein sequence ID" value="CAI2163378.1"/>
    <property type="molecule type" value="Genomic_DNA"/>
</dbReference>
<evidence type="ECO:0000256" key="4">
    <source>
        <dbReference type="PROSITE-ProRule" id="PRU00134"/>
    </source>
</evidence>
<proteinExistence type="predicted"/>
<gene>
    <name evidence="6" type="ORF">FWILDA_LOCUS1038</name>
</gene>
<dbReference type="GO" id="GO:0008270">
    <property type="term" value="F:zinc ion binding"/>
    <property type="evidence" value="ECO:0007669"/>
    <property type="project" value="UniProtKB-KW"/>
</dbReference>
<protein>
    <submittedName>
        <fullName evidence="6">19539_t:CDS:1</fullName>
    </submittedName>
</protein>
<evidence type="ECO:0000313" key="7">
    <source>
        <dbReference type="Proteomes" id="UP001153678"/>
    </source>
</evidence>
<accession>A0A9W4WI25</accession>
<reference evidence="6" key="1">
    <citation type="submission" date="2022-08" db="EMBL/GenBank/DDBJ databases">
        <authorList>
            <person name="Kallberg Y."/>
            <person name="Tangrot J."/>
            <person name="Rosling A."/>
        </authorList>
    </citation>
    <scope>NUCLEOTIDE SEQUENCE</scope>
    <source>
        <strain evidence="6">Wild A</strain>
    </source>
</reference>
<comment type="caution">
    <text evidence="6">The sequence shown here is derived from an EMBL/GenBank/DDBJ whole genome shotgun (WGS) entry which is preliminary data.</text>
</comment>
<dbReference type="OrthoDB" id="432970at2759"/>
<dbReference type="InterPro" id="IPR002893">
    <property type="entry name" value="Znf_MYND"/>
</dbReference>
<dbReference type="Pfam" id="PF01753">
    <property type="entry name" value="zf-MYND"/>
    <property type="match status" value="1"/>
</dbReference>